<evidence type="ECO:0000256" key="9">
    <source>
        <dbReference type="RuleBase" id="RU003945"/>
    </source>
</evidence>
<name>A0A1G2HZ86_9BACT</name>
<accession>A0A1G2HZ86</accession>
<evidence type="ECO:0000259" key="11">
    <source>
        <dbReference type="Pfam" id="PF02096"/>
    </source>
</evidence>
<comment type="similarity">
    <text evidence="9">Belongs to the OXA1/ALB3/YidC family.</text>
</comment>
<evidence type="ECO:0000256" key="1">
    <source>
        <dbReference type="ARBA" id="ARBA00004651"/>
    </source>
</evidence>
<dbReference type="Proteomes" id="UP000178380">
    <property type="component" value="Unassembled WGS sequence"/>
</dbReference>
<reference evidence="12 13" key="1">
    <citation type="journal article" date="2016" name="Nat. Commun.">
        <title>Thousands of microbial genomes shed light on interconnected biogeochemical processes in an aquifer system.</title>
        <authorList>
            <person name="Anantharaman K."/>
            <person name="Brown C.T."/>
            <person name="Hug L.A."/>
            <person name="Sharon I."/>
            <person name="Castelle C.J."/>
            <person name="Probst A.J."/>
            <person name="Thomas B.C."/>
            <person name="Singh A."/>
            <person name="Wilkins M.J."/>
            <person name="Karaoz U."/>
            <person name="Brodie E.L."/>
            <person name="Williams K.H."/>
            <person name="Hubbard S.S."/>
            <person name="Banfield J.F."/>
        </authorList>
    </citation>
    <scope>NUCLEOTIDE SEQUENCE [LARGE SCALE GENOMIC DNA]</scope>
</reference>
<comment type="caution">
    <text evidence="12">The sequence shown here is derived from an EMBL/GenBank/DDBJ whole genome shotgun (WGS) entry which is preliminary data.</text>
</comment>
<dbReference type="CDD" id="cd20070">
    <property type="entry name" value="5TM_YidC_Alb3"/>
    <property type="match status" value="1"/>
</dbReference>
<proteinExistence type="inferred from homology"/>
<keyword evidence="3" id="KW-1003">Cell membrane</keyword>
<feature type="domain" description="Membrane insertase YidC/Oxa/ALB C-terminal" evidence="11">
    <location>
        <begin position="33"/>
        <end position="232"/>
    </location>
</feature>
<dbReference type="GO" id="GO:0032977">
    <property type="term" value="F:membrane insertase activity"/>
    <property type="evidence" value="ECO:0007669"/>
    <property type="project" value="InterPro"/>
</dbReference>
<feature type="transmembrane region" description="Helical" evidence="10">
    <location>
        <begin position="34"/>
        <end position="51"/>
    </location>
</feature>
<evidence type="ECO:0000313" key="12">
    <source>
        <dbReference type="EMBL" id="OGZ67510.1"/>
    </source>
</evidence>
<dbReference type="InterPro" id="IPR028055">
    <property type="entry name" value="YidC/Oxa/ALB_C"/>
</dbReference>
<evidence type="ECO:0000256" key="4">
    <source>
        <dbReference type="ARBA" id="ARBA00022692"/>
    </source>
</evidence>
<dbReference type="InterPro" id="IPR047196">
    <property type="entry name" value="YidC_ALB_C"/>
</dbReference>
<dbReference type="NCBIfam" id="TIGR03592">
    <property type="entry name" value="yidC_oxa1_cterm"/>
    <property type="match status" value="1"/>
</dbReference>
<keyword evidence="5" id="KW-0653">Protein transport</keyword>
<dbReference type="PANTHER" id="PTHR12428:SF65">
    <property type="entry name" value="CYTOCHROME C OXIDASE ASSEMBLY PROTEIN COX18, MITOCHONDRIAL"/>
    <property type="match status" value="1"/>
</dbReference>
<feature type="transmembrane region" description="Helical" evidence="10">
    <location>
        <begin position="99"/>
        <end position="119"/>
    </location>
</feature>
<feature type="transmembrane region" description="Helical" evidence="10">
    <location>
        <begin position="156"/>
        <end position="174"/>
    </location>
</feature>
<keyword evidence="8" id="KW-0143">Chaperone</keyword>
<sequence>MFGFLVNIFDIFLYRPLFNFLVLIYNYLPTHDFGLTIILVTIIIRFILYPISVKALNSQKVLQLLQPKIEEIQRKFKDDKEKQAKETLELYRKEKINPFSGLFLIIIQLPILIALYRVFWEGLKPEALNSLYNFVVNPIHINAMFFNVVNLSKPNFTFAVLAGIIQFFQTKMLAPKLNKKQAKEANMASIMQKQMLYIFPVITIIILLKLPSALGLYWIVSGIFSIIQQYFIFNKNKGAQPT</sequence>
<evidence type="ECO:0000256" key="10">
    <source>
        <dbReference type="SAM" id="Phobius"/>
    </source>
</evidence>
<dbReference type="PANTHER" id="PTHR12428">
    <property type="entry name" value="OXA1"/>
    <property type="match status" value="1"/>
</dbReference>
<feature type="transmembrane region" description="Helical" evidence="10">
    <location>
        <begin position="195"/>
        <end position="210"/>
    </location>
</feature>
<evidence type="ECO:0000256" key="6">
    <source>
        <dbReference type="ARBA" id="ARBA00022989"/>
    </source>
</evidence>
<comment type="subcellular location">
    <subcellularLocation>
        <location evidence="1">Cell membrane</location>
        <topology evidence="1">Multi-pass membrane protein</topology>
    </subcellularLocation>
    <subcellularLocation>
        <location evidence="9">Membrane</location>
        <topology evidence="9">Multi-pass membrane protein</topology>
    </subcellularLocation>
</comment>
<evidence type="ECO:0000256" key="2">
    <source>
        <dbReference type="ARBA" id="ARBA00022448"/>
    </source>
</evidence>
<dbReference type="STRING" id="1802205.A3C58_02035"/>
<keyword evidence="2" id="KW-0813">Transport</keyword>
<evidence type="ECO:0000256" key="8">
    <source>
        <dbReference type="ARBA" id="ARBA00023186"/>
    </source>
</evidence>
<organism evidence="12 13">
    <name type="scientific">Candidatus Staskawiczbacteria bacterium RIFCSPHIGHO2_02_FULL_34_10</name>
    <dbReference type="NCBI Taxonomy" id="1802205"/>
    <lineage>
        <taxon>Bacteria</taxon>
        <taxon>Candidatus Staskawicziibacteriota</taxon>
    </lineage>
</organism>
<evidence type="ECO:0000256" key="3">
    <source>
        <dbReference type="ARBA" id="ARBA00022475"/>
    </source>
</evidence>
<keyword evidence="7 10" id="KW-0472">Membrane</keyword>
<dbReference type="InterPro" id="IPR001708">
    <property type="entry name" value="YidC/ALB3/OXA1/COX18"/>
</dbReference>
<feature type="transmembrane region" description="Helical" evidence="10">
    <location>
        <begin position="12"/>
        <end position="28"/>
    </location>
</feature>
<dbReference type="Pfam" id="PF02096">
    <property type="entry name" value="60KD_IMP"/>
    <property type="match status" value="1"/>
</dbReference>
<evidence type="ECO:0000256" key="5">
    <source>
        <dbReference type="ARBA" id="ARBA00022927"/>
    </source>
</evidence>
<keyword evidence="6 10" id="KW-1133">Transmembrane helix</keyword>
<evidence type="ECO:0000256" key="7">
    <source>
        <dbReference type="ARBA" id="ARBA00023136"/>
    </source>
</evidence>
<dbReference type="GO" id="GO:0015031">
    <property type="term" value="P:protein transport"/>
    <property type="evidence" value="ECO:0007669"/>
    <property type="project" value="UniProtKB-KW"/>
</dbReference>
<keyword evidence="4 9" id="KW-0812">Transmembrane</keyword>
<dbReference type="EMBL" id="MHOR01000007">
    <property type="protein sequence ID" value="OGZ67510.1"/>
    <property type="molecule type" value="Genomic_DNA"/>
</dbReference>
<gene>
    <name evidence="12" type="ORF">A3C58_02035</name>
</gene>
<evidence type="ECO:0000313" key="13">
    <source>
        <dbReference type="Proteomes" id="UP000178380"/>
    </source>
</evidence>
<dbReference type="AlphaFoldDB" id="A0A1G2HZ86"/>
<protein>
    <recommendedName>
        <fullName evidence="11">Membrane insertase YidC/Oxa/ALB C-terminal domain-containing protein</fullName>
    </recommendedName>
</protein>
<dbReference type="GO" id="GO:0051205">
    <property type="term" value="P:protein insertion into membrane"/>
    <property type="evidence" value="ECO:0007669"/>
    <property type="project" value="TreeGrafter"/>
</dbReference>
<dbReference type="GO" id="GO:0005886">
    <property type="term" value="C:plasma membrane"/>
    <property type="evidence" value="ECO:0007669"/>
    <property type="project" value="UniProtKB-SubCell"/>
</dbReference>